<dbReference type="AlphaFoldDB" id="A0A1H6AGU2"/>
<dbReference type="EMBL" id="FOME01000012">
    <property type="protein sequence ID" value="SFE56372.1"/>
    <property type="molecule type" value="Genomic_DNA"/>
</dbReference>
<dbReference type="InterPro" id="IPR046259">
    <property type="entry name" value="DUF6292"/>
</dbReference>
<proteinExistence type="predicted"/>
<reference evidence="4 5" key="2">
    <citation type="submission" date="2016-10" db="EMBL/GenBank/DDBJ databases">
        <authorList>
            <person name="Varghese N."/>
            <person name="Submissions S."/>
        </authorList>
    </citation>
    <scope>NUCLEOTIDE SEQUENCE [LARGE SCALE GENOMIC DNA]</scope>
    <source>
        <strain evidence="5">ATCC 20501</strain>
        <strain evidence="3 4">CGMCC 4.3529</strain>
    </source>
</reference>
<dbReference type="Proteomes" id="UP000236729">
    <property type="component" value="Unassembled WGS sequence"/>
</dbReference>
<dbReference type="EMBL" id="FNVB01000003">
    <property type="protein sequence ID" value="SEG47460.1"/>
    <property type="molecule type" value="Genomic_DNA"/>
</dbReference>
<feature type="domain" description="DUF6292" evidence="1">
    <location>
        <begin position="15"/>
        <end position="102"/>
    </location>
</feature>
<evidence type="ECO:0000259" key="1">
    <source>
        <dbReference type="Pfam" id="PF19809"/>
    </source>
</evidence>
<organism evidence="2 5">
    <name type="scientific">Saccharopolyspora kobensis</name>
    <dbReference type="NCBI Taxonomy" id="146035"/>
    <lineage>
        <taxon>Bacteria</taxon>
        <taxon>Bacillati</taxon>
        <taxon>Actinomycetota</taxon>
        <taxon>Actinomycetes</taxon>
        <taxon>Pseudonocardiales</taxon>
        <taxon>Pseudonocardiaceae</taxon>
        <taxon>Saccharopolyspora</taxon>
    </lineage>
</organism>
<evidence type="ECO:0000313" key="4">
    <source>
        <dbReference type="Proteomes" id="UP000199690"/>
    </source>
</evidence>
<gene>
    <name evidence="2" type="ORF">SAMN02982929_02303</name>
    <name evidence="3" type="ORF">SAMN05216506_112137</name>
</gene>
<evidence type="ECO:0000313" key="5">
    <source>
        <dbReference type="Proteomes" id="UP000236729"/>
    </source>
</evidence>
<dbReference type="Proteomes" id="UP000199690">
    <property type="component" value="Unassembled WGS sequence"/>
</dbReference>
<protein>
    <recommendedName>
        <fullName evidence="1">DUF6292 domain-containing protein</fullName>
    </recommendedName>
</protein>
<reference evidence="2" key="1">
    <citation type="submission" date="2016-10" db="EMBL/GenBank/DDBJ databases">
        <authorList>
            <person name="de Groot N.N."/>
        </authorList>
    </citation>
    <scope>NUCLEOTIDE SEQUENCE [LARGE SCALE GENOMIC DNA]</scope>
    <source>
        <strain evidence="2">ATCC 20501</strain>
    </source>
</reference>
<accession>A0A1I2BJL1</accession>
<name>A0A1H6AGU2_9PSEU</name>
<evidence type="ECO:0000313" key="2">
    <source>
        <dbReference type="EMBL" id="SEG47460.1"/>
    </source>
</evidence>
<keyword evidence="4" id="KW-1185">Reference proteome</keyword>
<accession>A0A1H6AGU2</accession>
<evidence type="ECO:0000313" key="3">
    <source>
        <dbReference type="EMBL" id="SFE56372.1"/>
    </source>
</evidence>
<dbReference type="Pfam" id="PF19809">
    <property type="entry name" value="DUF6292"/>
    <property type="match status" value="1"/>
</dbReference>
<sequence length="135" mass="14392">MMETTSRAVGGLVNYVRSVAGDLDDEVSEIDVDVDGGLATVIIQLNSRVPTLVGFPLLLTWDEVSGWALRVEAGGAGRTVSLEFLGENVLPPPEAVQEFLRDAILGRNPGTPVAPAFRLPNSDDGLERRLAGFDC</sequence>